<comment type="similarity">
    <text evidence="1">Belongs to the HicA mRNA interferase family.</text>
</comment>
<evidence type="ECO:0000256" key="2">
    <source>
        <dbReference type="ARBA" id="ARBA00022649"/>
    </source>
</evidence>
<dbReference type="GO" id="GO:0003729">
    <property type="term" value="F:mRNA binding"/>
    <property type="evidence" value="ECO:0007669"/>
    <property type="project" value="InterPro"/>
</dbReference>
<dbReference type="InterPro" id="IPR012933">
    <property type="entry name" value="HicA_mRNA_interferase"/>
</dbReference>
<dbReference type="GO" id="GO:0004519">
    <property type="term" value="F:endonuclease activity"/>
    <property type="evidence" value="ECO:0007669"/>
    <property type="project" value="UniProtKB-KW"/>
</dbReference>
<dbReference type="Proteomes" id="UP000316388">
    <property type="component" value="Unassembled WGS sequence"/>
</dbReference>
<proteinExistence type="inferred from homology"/>
<dbReference type="GO" id="GO:0016787">
    <property type="term" value="F:hydrolase activity"/>
    <property type="evidence" value="ECO:0007669"/>
    <property type="project" value="UniProtKB-KW"/>
</dbReference>
<evidence type="ECO:0000256" key="7">
    <source>
        <dbReference type="ARBA" id="ARBA00023016"/>
    </source>
</evidence>
<dbReference type="Gene3D" id="3.30.920.30">
    <property type="entry name" value="Hypothetical protein"/>
    <property type="match status" value="1"/>
</dbReference>
<evidence type="ECO:0000313" key="9">
    <source>
        <dbReference type="Proteomes" id="UP000316388"/>
    </source>
</evidence>
<keyword evidence="6" id="KW-0694">RNA-binding</keyword>
<protein>
    <submittedName>
        <fullName evidence="8">Antitoxin HicB</fullName>
    </submittedName>
</protein>
<keyword evidence="7" id="KW-0346">Stress response</keyword>
<dbReference type="EMBL" id="VJOO01000002">
    <property type="protein sequence ID" value="TSE38069.1"/>
    <property type="molecule type" value="Genomic_DNA"/>
</dbReference>
<dbReference type="SUPFAM" id="SSF143100">
    <property type="entry name" value="TTHA1013/TTHA0281-like"/>
    <property type="match status" value="1"/>
</dbReference>
<evidence type="ECO:0000256" key="6">
    <source>
        <dbReference type="ARBA" id="ARBA00022884"/>
    </source>
</evidence>
<evidence type="ECO:0000256" key="3">
    <source>
        <dbReference type="ARBA" id="ARBA00022722"/>
    </source>
</evidence>
<dbReference type="InterPro" id="IPR038570">
    <property type="entry name" value="HicA_sf"/>
</dbReference>
<accession>A0A554XQG0</accession>
<keyword evidence="4" id="KW-0255">Endonuclease</keyword>
<sequence length="190" mass="20157">MGGKEVIRRLGQAGWRVARIQGSHHILVKLGAPRSVPVPVRGSRGLSSGLVKAIERQSGVKPLKPQPEGGFLVQFVDLEEAFTEGDTEEQAAFNAAEVLTGVLAVRLEQGEDIPPPSPADGRPVALPDAPVQAALLIHFARQGHSLSELARAMGASWPAAQRLTRPGNPTLKQLERAAAALGKRLVLSLE</sequence>
<dbReference type="InterPro" id="IPR035069">
    <property type="entry name" value="TTHA1013/TTHA0281-like"/>
</dbReference>
<dbReference type="AlphaFoldDB" id="A0A554XQG0"/>
<dbReference type="Pfam" id="PF07927">
    <property type="entry name" value="HicA_toxin"/>
    <property type="match status" value="1"/>
</dbReference>
<evidence type="ECO:0000313" key="8">
    <source>
        <dbReference type="EMBL" id="TSE38069.1"/>
    </source>
</evidence>
<evidence type="ECO:0000256" key="5">
    <source>
        <dbReference type="ARBA" id="ARBA00022801"/>
    </source>
</evidence>
<gene>
    <name evidence="8" type="primary">hicB</name>
    <name evidence="8" type="ORF">Tfont_00331</name>
</gene>
<dbReference type="SUPFAM" id="SSF54786">
    <property type="entry name" value="YcfA/nrd intein domain"/>
    <property type="match status" value="1"/>
</dbReference>
<comment type="caution">
    <text evidence="8">The sequence shown here is derived from an EMBL/GenBank/DDBJ whole genome shotgun (WGS) entry which is preliminary data.</text>
</comment>
<dbReference type="RefSeq" id="WP_143968199.1">
    <property type="nucleotide sequence ID" value="NZ_VJOO01000002.1"/>
</dbReference>
<evidence type="ECO:0000256" key="4">
    <source>
        <dbReference type="ARBA" id="ARBA00022759"/>
    </source>
</evidence>
<keyword evidence="2" id="KW-1277">Toxin-antitoxin system</keyword>
<evidence type="ECO:0000256" key="1">
    <source>
        <dbReference type="ARBA" id="ARBA00006620"/>
    </source>
</evidence>
<organism evidence="8 9">
    <name type="scientific">Tepidimonas fonticaldi</name>
    <dbReference type="NCBI Taxonomy" id="1101373"/>
    <lineage>
        <taxon>Bacteria</taxon>
        <taxon>Pseudomonadati</taxon>
        <taxon>Pseudomonadota</taxon>
        <taxon>Betaproteobacteria</taxon>
        <taxon>Burkholderiales</taxon>
        <taxon>Tepidimonas</taxon>
    </lineage>
</organism>
<keyword evidence="3" id="KW-0540">Nuclease</keyword>
<dbReference type="Gene3D" id="3.30.160.250">
    <property type="match status" value="1"/>
</dbReference>
<keyword evidence="5" id="KW-0378">Hydrolase</keyword>
<name>A0A554XQG0_9BURK</name>
<reference evidence="8 9" key="1">
    <citation type="submission" date="2019-07" db="EMBL/GenBank/DDBJ databases">
        <title>Tepidimonas fonticaldi AT-A2 draft genome.</title>
        <authorList>
            <person name="Da Costa M.S."/>
            <person name="Froufe H.J.C."/>
            <person name="Egas C."/>
            <person name="Albuquerque L."/>
        </authorList>
    </citation>
    <scope>NUCLEOTIDE SEQUENCE [LARGE SCALE GENOMIC DNA]</scope>
    <source>
        <strain evidence="8 9">AT-A2</strain>
    </source>
</reference>